<dbReference type="InterPro" id="IPR029063">
    <property type="entry name" value="SAM-dependent_MTases_sf"/>
</dbReference>
<dbReference type="Pfam" id="PF13649">
    <property type="entry name" value="Methyltransf_25"/>
    <property type="match status" value="1"/>
</dbReference>
<dbReference type="Gene3D" id="3.40.50.150">
    <property type="entry name" value="Vaccinia Virus protein VP39"/>
    <property type="match status" value="1"/>
</dbReference>
<evidence type="ECO:0000256" key="2">
    <source>
        <dbReference type="ARBA" id="ARBA00022679"/>
    </source>
</evidence>
<dbReference type="OrthoDB" id="11691at2157"/>
<dbReference type="PANTHER" id="PTHR43464:SF19">
    <property type="entry name" value="UBIQUINONE BIOSYNTHESIS O-METHYLTRANSFERASE, MITOCHONDRIAL"/>
    <property type="match status" value="1"/>
</dbReference>
<evidence type="ECO:0000259" key="4">
    <source>
        <dbReference type="Pfam" id="PF13649"/>
    </source>
</evidence>
<evidence type="ECO:0000313" key="6">
    <source>
        <dbReference type="Proteomes" id="UP000198856"/>
    </source>
</evidence>
<dbReference type="SUPFAM" id="SSF53335">
    <property type="entry name" value="S-adenosyl-L-methionine-dependent methyltransferases"/>
    <property type="match status" value="1"/>
</dbReference>
<evidence type="ECO:0000313" key="5">
    <source>
        <dbReference type="EMBL" id="SDJ61899.1"/>
    </source>
</evidence>
<evidence type="ECO:0000256" key="3">
    <source>
        <dbReference type="ARBA" id="ARBA00022691"/>
    </source>
</evidence>
<keyword evidence="6" id="KW-1185">Reference proteome</keyword>
<dbReference type="PANTHER" id="PTHR43464">
    <property type="entry name" value="METHYLTRANSFERASE"/>
    <property type="match status" value="1"/>
</dbReference>
<name>A0A1G8V7E9_9EURY</name>
<proteinExistence type="predicted"/>
<dbReference type="GO" id="GO:0032259">
    <property type="term" value="P:methylation"/>
    <property type="evidence" value="ECO:0007669"/>
    <property type="project" value="UniProtKB-KW"/>
</dbReference>
<protein>
    <submittedName>
        <fullName evidence="5">Methyltransferase domain-containing protein</fullName>
    </submittedName>
</protein>
<dbReference type="Proteomes" id="UP000198856">
    <property type="component" value="Unassembled WGS sequence"/>
</dbReference>
<dbReference type="CDD" id="cd02440">
    <property type="entry name" value="AdoMet_MTases"/>
    <property type="match status" value="1"/>
</dbReference>
<reference evidence="5 6" key="1">
    <citation type="submission" date="2016-10" db="EMBL/GenBank/DDBJ databases">
        <authorList>
            <person name="de Groot N.N."/>
        </authorList>
    </citation>
    <scope>NUCLEOTIDE SEQUENCE [LARGE SCALE GENOMIC DNA]</scope>
    <source>
        <strain evidence="5 6">IBRC-M10015</strain>
    </source>
</reference>
<dbReference type="Gene3D" id="2.20.130.10">
    <property type="entry name" value="CAC2371-like domains"/>
    <property type="match status" value="1"/>
</dbReference>
<accession>A0A1G8V7E9</accession>
<keyword evidence="3" id="KW-0949">S-adenosyl-L-methionine</keyword>
<keyword evidence="1 5" id="KW-0489">Methyltransferase</keyword>
<organism evidence="5 6">
    <name type="scientific">Halovenus aranensis</name>
    <dbReference type="NCBI Taxonomy" id="890420"/>
    <lineage>
        <taxon>Archaea</taxon>
        <taxon>Methanobacteriati</taxon>
        <taxon>Methanobacteriota</taxon>
        <taxon>Stenosarchaea group</taxon>
        <taxon>Halobacteria</taxon>
        <taxon>Halobacteriales</taxon>
        <taxon>Haloarculaceae</taxon>
        <taxon>Halovenus</taxon>
    </lineage>
</organism>
<dbReference type="STRING" id="890420.SAMN05216226_10637"/>
<sequence>MVEQLYSEFPDLYDAIQSDWDYDRDVSFVTDRLAAGDRAGTKLLEVGCGTGEHTRRFVDAGFDVTAVEPNEGMRSRARTKTDAAFHSDGLPDFDIDGRYDVIVAIRGVINHLAPSELEGAVETLVAHLTSGGVLVFDNSPLPPEGNEVALDVGASERGQYARIVQMDPTGDGRLSWNSVVFTPGGDFFIDSCEMTPFEDVTIAAALSQHGLAVEPIDGYGPDDHRTVFVARK</sequence>
<dbReference type="AlphaFoldDB" id="A0A1G8V7E9"/>
<gene>
    <name evidence="5" type="ORF">SAMN05216226_10637</name>
</gene>
<evidence type="ECO:0000256" key="1">
    <source>
        <dbReference type="ARBA" id="ARBA00022603"/>
    </source>
</evidence>
<dbReference type="EMBL" id="FNFC01000006">
    <property type="protein sequence ID" value="SDJ61899.1"/>
    <property type="molecule type" value="Genomic_DNA"/>
</dbReference>
<dbReference type="RefSeq" id="WP_092701366.1">
    <property type="nucleotide sequence ID" value="NZ_FNFC01000006.1"/>
</dbReference>
<keyword evidence="2 5" id="KW-0808">Transferase</keyword>
<feature type="domain" description="Methyltransferase" evidence="4">
    <location>
        <begin position="44"/>
        <end position="132"/>
    </location>
</feature>
<dbReference type="InterPro" id="IPR041698">
    <property type="entry name" value="Methyltransf_25"/>
</dbReference>
<dbReference type="GO" id="GO:0008168">
    <property type="term" value="F:methyltransferase activity"/>
    <property type="evidence" value="ECO:0007669"/>
    <property type="project" value="UniProtKB-KW"/>
</dbReference>